<sequence>MMYCYTSFLQVSLGIAVRLQLTAVQVLKQR</sequence>
<dbReference type="EMBL" id="GBEZ01008478">
    <property type="protein sequence ID" value="JAC77063.1"/>
    <property type="molecule type" value="Transcribed_RNA"/>
</dbReference>
<organism evidence="1">
    <name type="scientific">Tetraselmis sp. GSL018</name>
    <dbReference type="NCBI Taxonomy" id="582737"/>
    <lineage>
        <taxon>Eukaryota</taxon>
        <taxon>Viridiplantae</taxon>
        <taxon>Chlorophyta</taxon>
        <taxon>core chlorophytes</taxon>
        <taxon>Chlorodendrophyceae</taxon>
        <taxon>Chlorodendrales</taxon>
        <taxon>Chlorodendraceae</taxon>
        <taxon>Tetraselmis</taxon>
    </lineage>
</organism>
<proteinExistence type="predicted"/>
<evidence type="ECO:0000313" key="1">
    <source>
        <dbReference type="EMBL" id="JAC77063.1"/>
    </source>
</evidence>
<accession>A0A061RYM9</accession>
<gene>
    <name evidence="1" type="ORF">TSPGSL018_18583</name>
</gene>
<name>A0A061RYM9_9CHLO</name>
<protein>
    <submittedName>
        <fullName evidence="1">Uncharacterized protein</fullName>
    </submittedName>
</protein>
<dbReference type="AlphaFoldDB" id="A0A061RYM9"/>
<reference evidence="1" key="1">
    <citation type="submission" date="2014-05" db="EMBL/GenBank/DDBJ databases">
        <title>The transcriptome of the halophilic microalga Tetraselmis sp. GSL018 isolated from the Great Salt Lake, Utah.</title>
        <authorList>
            <person name="Jinkerson R.E."/>
            <person name="D'Adamo S."/>
            <person name="Posewitz M.C."/>
        </authorList>
    </citation>
    <scope>NUCLEOTIDE SEQUENCE</scope>
    <source>
        <strain evidence="1">GSL018</strain>
    </source>
</reference>